<dbReference type="SUPFAM" id="SSF47757">
    <property type="entry name" value="Chemotaxis receptor methyltransferase CheR, N-terminal domain"/>
    <property type="match status" value="1"/>
</dbReference>
<dbReference type="InterPro" id="IPR029063">
    <property type="entry name" value="SAM-dependent_MTases_sf"/>
</dbReference>
<dbReference type="InterPro" id="IPR050903">
    <property type="entry name" value="Bact_Chemotaxis_MeTrfase"/>
</dbReference>
<dbReference type="PRINTS" id="PR00996">
    <property type="entry name" value="CHERMTFRASE"/>
</dbReference>
<dbReference type="SUPFAM" id="SSF53335">
    <property type="entry name" value="S-adenosyl-L-methionine-dependent methyltransferases"/>
    <property type="match status" value="1"/>
</dbReference>
<dbReference type="Pfam" id="PF01739">
    <property type="entry name" value="CheR"/>
    <property type="match status" value="1"/>
</dbReference>
<dbReference type="PROSITE" id="PS50123">
    <property type="entry name" value="CHER"/>
    <property type="match status" value="1"/>
</dbReference>
<name>A0A328C726_9DELT</name>
<organism evidence="2 3">
    <name type="scientific">Lujinxingia litoralis</name>
    <dbReference type="NCBI Taxonomy" id="2211119"/>
    <lineage>
        <taxon>Bacteria</taxon>
        <taxon>Deltaproteobacteria</taxon>
        <taxon>Bradymonadales</taxon>
        <taxon>Lujinxingiaceae</taxon>
        <taxon>Lujinxingia</taxon>
    </lineage>
</organism>
<keyword evidence="3" id="KW-1185">Reference proteome</keyword>
<protein>
    <recommendedName>
        <fullName evidence="1">CheR-type methyltransferase domain-containing protein</fullName>
    </recommendedName>
</protein>
<comment type="caution">
    <text evidence="2">The sequence shown here is derived from an EMBL/GenBank/DDBJ whole genome shotgun (WGS) entry which is preliminary data.</text>
</comment>
<dbReference type="Gene3D" id="3.40.50.150">
    <property type="entry name" value="Vaccinia Virus protein VP39"/>
    <property type="match status" value="1"/>
</dbReference>
<evidence type="ECO:0000313" key="3">
    <source>
        <dbReference type="Proteomes" id="UP000249169"/>
    </source>
</evidence>
<accession>A0A328C726</accession>
<gene>
    <name evidence="2" type="ORF">DL240_09325</name>
</gene>
<proteinExistence type="predicted"/>
<dbReference type="InterPro" id="IPR000780">
    <property type="entry name" value="CheR_MeTrfase"/>
</dbReference>
<dbReference type="RefSeq" id="WP_111729604.1">
    <property type="nucleotide sequence ID" value="NZ_QHKO01000003.1"/>
</dbReference>
<feature type="domain" description="CheR-type methyltransferase" evidence="1">
    <location>
        <begin position="22"/>
        <end position="266"/>
    </location>
</feature>
<evidence type="ECO:0000259" key="1">
    <source>
        <dbReference type="PROSITE" id="PS50123"/>
    </source>
</evidence>
<dbReference type="PANTHER" id="PTHR24422">
    <property type="entry name" value="CHEMOTAXIS PROTEIN METHYLTRANSFERASE"/>
    <property type="match status" value="1"/>
</dbReference>
<dbReference type="Proteomes" id="UP000249169">
    <property type="component" value="Unassembled WGS sequence"/>
</dbReference>
<dbReference type="SMART" id="SM00138">
    <property type="entry name" value="MeTrc"/>
    <property type="match status" value="1"/>
</dbReference>
<evidence type="ECO:0000313" key="2">
    <source>
        <dbReference type="EMBL" id="RAL23076.1"/>
    </source>
</evidence>
<sequence>MPPLPPGTDPLSHILQRVATISGAHLDPFRRDFFFETIALRSRSLGLNTLDAYLDYLDHRPEEAFTLLNDTFVGFTHFFRDPQAFDALTHQLKRRLSAQSPPVHALVGACSTGQEAVSVLMLLERLHTDTSHFSVQASDINTQAIARARRGIFARSEVEALPPAMRERFFDAQGAHYRLHEAYQQKLHYEVRDLLRQPPPPGYDLICCRNLLIYLQPSAQQTLLQHLHHALAPGGLLFMGAYESAASRPDLFALVNAQHSIFTRRS</sequence>
<dbReference type="AlphaFoldDB" id="A0A328C726"/>
<reference evidence="2 3" key="1">
    <citation type="submission" date="2018-05" db="EMBL/GenBank/DDBJ databases">
        <title>Lujinxingia marina gen. nov. sp. nov., a new facultative anaerobic member of the class Deltaproteobacteria, and proposal of Lujinxingaceae fam. nov.</title>
        <authorList>
            <person name="Li C.-M."/>
        </authorList>
    </citation>
    <scope>NUCLEOTIDE SEQUENCE [LARGE SCALE GENOMIC DNA]</scope>
    <source>
        <strain evidence="2 3">B210</strain>
    </source>
</reference>
<dbReference type="EMBL" id="QHKO01000003">
    <property type="protein sequence ID" value="RAL23076.1"/>
    <property type="molecule type" value="Genomic_DNA"/>
</dbReference>
<dbReference type="GO" id="GO:0008757">
    <property type="term" value="F:S-adenosylmethionine-dependent methyltransferase activity"/>
    <property type="evidence" value="ECO:0007669"/>
    <property type="project" value="InterPro"/>
</dbReference>
<dbReference type="InterPro" id="IPR022642">
    <property type="entry name" value="CheR_C"/>
</dbReference>
<dbReference type="OrthoDB" id="9786165at2"/>